<dbReference type="InterPro" id="IPR037700">
    <property type="entry name" value="NUP88/NUP82"/>
</dbReference>
<dbReference type="GO" id="GO:0005643">
    <property type="term" value="C:nuclear pore"/>
    <property type="evidence" value="ECO:0007669"/>
    <property type="project" value="UniProtKB-SubCell"/>
</dbReference>
<keyword evidence="7" id="KW-0539">Nucleus</keyword>
<keyword evidence="5" id="KW-0811">Translocation</keyword>
<keyword evidence="4" id="KW-0653">Protein transport</keyword>
<gene>
    <name evidence="8" type="ORF">LSINAPIS_LOCUS8429</name>
</gene>
<sequence length="301" mass="33730">MVGLLQKIIFSSPPVFEVERLMSSECGTRLCVWGSRGVTVAELPSRWGRSGLFESGKPTVFCKSFSLDERFLFSQCQVIKVLWHPHSLSHILVLVSDNTMRVYNIALKTGPKRVKPFGKIGPRPQGPLGMAFQDGFGDSAVDMTATPDGNHLLVLTGNGDVYMMSSDFLHSKGCRVHCRCTRPLTTTMARNRARSPHLAPSIPQLWSRRRIRSLRGRIRGFGHFHTVTLAIMEHLKDYAMADDNGFCHIDDLRQVQFGAAPGVYQRSCRPPSSWRGPLSSASTPQLSSHLIWKRAYTRKFS</sequence>
<evidence type="ECO:0000256" key="1">
    <source>
        <dbReference type="ARBA" id="ARBA00004567"/>
    </source>
</evidence>
<evidence type="ECO:0000256" key="5">
    <source>
        <dbReference type="ARBA" id="ARBA00023010"/>
    </source>
</evidence>
<dbReference type="GO" id="GO:0000055">
    <property type="term" value="P:ribosomal large subunit export from nucleus"/>
    <property type="evidence" value="ECO:0007669"/>
    <property type="project" value="InterPro"/>
</dbReference>
<comment type="subcellular location">
    <subcellularLocation>
        <location evidence="1">Nucleus</location>
        <location evidence="1">Nuclear pore complex</location>
    </subcellularLocation>
</comment>
<accession>A0A5E4QGW1</accession>
<evidence type="ECO:0000313" key="9">
    <source>
        <dbReference type="Proteomes" id="UP000324832"/>
    </source>
</evidence>
<evidence type="ECO:0000256" key="3">
    <source>
        <dbReference type="ARBA" id="ARBA00022816"/>
    </source>
</evidence>
<evidence type="ECO:0000256" key="4">
    <source>
        <dbReference type="ARBA" id="ARBA00022927"/>
    </source>
</evidence>
<dbReference type="PANTHER" id="PTHR13257">
    <property type="entry name" value="NUCLEOPORIN NUP84-RELATED"/>
    <property type="match status" value="1"/>
</dbReference>
<dbReference type="PANTHER" id="PTHR13257:SF0">
    <property type="entry name" value="NUCLEAR PORE COMPLEX PROTEIN NUP88"/>
    <property type="match status" value="1"/>
</dbReference>
<keyword evidence="9" id="KW-1185">Reference proteome</keyword>
<dbReference type="GO" id="GO:0000056">
    <property type="term" value="P:ribosomal small subunit export from nucleus"/>
    <property type="evidence" value="ECO:0007669"/>
    <property type="project" value="InterPro"/>
</dbReference>
<organism evidence="8 9">
    <name type="scientific">Leptidea sinapis</name>
    <dbReference type="NCBI Taxonomy" id="189913"/>
    <lineage>
        <taxon>Eukaryota</taxon>
        <taxon>Metazoa</taxon>
        <taxon>Ecdysozoa</taxon>
        <taxon>Arthropoda</taxon>
        <taxon>Hexapoda</taxon>
        <taxon>Insecta</taxon>
        <taxon>Pterygota</taxon>
        <taxon>Neoptera</taxon>
        <taxon>Endopterygota</taxon>
        <taxon>Lepidoptera</taxon>
        <taxon>Glossata</taxon>
        <taxon>Ditrysia</taxon>
        <taxon>Papilionoidea</taxon>
        <taxon>Pieridae</taxon>
        <taxon>Dismorphiinae</taxon>
        <taxon>Leptidea</taxon>
    </lineage>
</organism>
<dbReference type="GO" id="GO:0006606">
    <property type="term" value="P:protein import into nucleus"/>
    <property type="evidence" value="ECO:0007669"/>
    <property type="project" value="TreeGrafter"/>
</dbReference>
<protein>
    <recommendedName>
        <fullName evidence="10">Nucleoporin Nup133/Nup155-like N-terminal domain-containing protein</fullName>
    </recommendedName>
</protein>
<reference evidence="8 9" key="1">
    <citation type="submission" date="2017-07" db="EMBL/GenBank/DDBJ databases">
        <authorList>
            <person name="Talla V."/>
            <person name="Backstrom N."/>
        </authorList>
    </citation>
    <scope>NUCLEOTIDE SEQUENCE [LARGE SCALE GENOMIC DNA]</scope>
</reference>
<dbReference type="GO" id="GO:0006406">
    <property type="term" value="P:mRNA export from nucleus"/>
    <property type="evidence" value="ECO:0007669"/>
    <property type="project" value="TreeGrafter"/>
</dbReference>
<keyword evidence="2" id="KW-0813">Transport</keyword>
<keyword evidence="3" id="KW-0509">mRNA transport</keyword>
<evidence type="ECO:0000256" key="7">
    <source>
        <dbReference type="ARBA" id="ARBA00023242"/>
    </source>
</evidence>
<dbReference type="Pfam" id="PF10168">
    <property type="entry name" value="Nup88"/>
    <property type="match status" value="1"/>
</dbReference>
<evidence type="ECO:0000256" key="2">
    <source>
        <dbReference type="ARBA" id="ARBA00022448"/>
    </source>
</evidence>
<dbReference type="InterPro" id="IPR019321">
    <property type="entry name" value="Nucleoporin_Nup88"/>
</dbReference>
<dbReference type="AlphaFoldDB" id="A0A5E4QGW1"/>
<dbReference type="Proteomes" id="UP000324832">
    <property type="component" value="Unassembled WGS sequence"/>
</dbReference>
<evidence type="ECO:0000256" key="6">
    <source>
        <dbReference type="ARBA" id="ARBA00023132"/>
    </source>
</evidence>
<dbReference type="EMBL" id="FZQP02003001">
    <property type="protein sequence ID" value="VVC97056.1"/>
    <property type="molecule type" value="Genomic_DNA"/>
</dbReference>
<keyword evidence="6" id="KW-0906">Nuclear pore complex</keyword>
<proteinExistence type="predicted"/>
<dbReference type="SUPFAM" id="SSF82171">
    <property type="entry name" value="DPP6 N-terminal domain-like"/>
    <property type="match status" value="1"/>
</dbReference>
<name>A0A5E4QGW1_9NEOP</name>
<evidence type="ECO:0008006" key="10">
    <source>
        <dbReference type="Google" id="ProtNLM"/>
    </source>
</evidence>
<evidence type="ECO:0000313" key="8">
    <source>
        <dbReference type="EMBL" id="VVC97056.1"/>
    </source>
</evidence>
<dbReference type="GO" id="GO:0017056">
    <property type="term" value="F:structural constituent of nuclear pore"/>
    <property type="evidence" value="ECO:0007669"/>
    <property type="project" value="InterPro"/>
</dbReference>